<accession>A0A7N0T0I6</accession>
<proteinExistence type="inferred from homology"/>
<feature type="domain" description="GST N-terminal" evidence="5">
    <location>
        <begin position="5"/>
        <end position="84"/>
    </location>
</feature>
<dbReference type="Pfam" id="PF02798">
    <property type="entry name" value="GST_N"/>
    <property type="match status" value="1"/>
</dbReference>
<dbReference type="SUPFAM" id="SSF47616">
    <property type="entry name" value="GST C-terminal domain-like"/>
    <property type="match status" value="1"/>
</dbReference>
<dbReference type="InterPro" id="IPR036249">
    <property type="entry name" value="Thioredoxin-like_sf"/>
</dbReference>
<dbReference type="EC" id="2.5.1.18" evidence="1"/>
<dbReference type="AlphaFoldDB" id="A0A7N0T0I6"/>
<dbReference type="CDD" id="cd03185">
    <property type="entry name" value="GST_C_Tau"/>
    <property type="match status" value="1"/>
</dbReference>
<dbReference type="PANTHER" id="PTHR11260">
    <property type="entry name" value="GLUTATHIONE S-TRANSFERASE, GST, SUPERFAMILY, GST DOMAIN CONTAINING"/>
    <property type="match status" value="1"/>
</dbReference>
<dbReference type="SFLD" id="SFLDG01152">
    <property type="entry name" value="Main.3:_Omega-_and_Tau-like"/>
    <property type="match status" value="1"/>
</dbReference>
<dbReference type="Gene3D" id="1.20.1050.10">
    <property type="match status" value="1"/>
</dbReference>
<dbReference type="InterPro" id="IPR004045">
    <property type="entry name" value="Glutathione_S-Trfase_N"/>
</dbReference>
<dbReference type="PROSITE" id="PS50404">
    <property type="entry name" value="GST_NTER"/>
    <property type="match status" value="1"/>
</dbReference>
<dbReference type="PANTHER" id="PTHR11260:SF762">
    <property type="entry name" value="GLUTATHIONE TRANSFERASE"/>
    <property type="match status" value="1"/>
</dbReference>
<dbReference type="EnsemblPlants" id="Kaladp0016s0188.1.v1.1">
    <property type="protein sequence ID" value="Kaladp0016s0188.1.v1.1"/>
    <property type="gene ID" value="Kaladp0016s0188.v1.1"/>
</dbReference>
<dbReference type="FunFam" id="1.20.1050.10:FF:000012">
    <property type="entry name" value="Tau class glutathione S-transferase"/>
    <property type="match status" value="1"/>
</dbReference>
<dbReference type="GO" id="GO:0006749">
    <property type="term" value="P:glutathione metabolic process"/>
    <property type="evidence" value="ECO:0007669"/>
    <property type="project" value="InterPro"/>
</dbReference>
<evidence type="ECO:0000313" key="7">
    <source>
        <dbReference type="EnsemblPlants" id="Kaladp0016s0188.1.v1.1"/>
    </source>
</evidence>
<dbReference type="FunFam" id="3.40.30.10:FF:000044">
    <property type="entry name" value="Glutathione S-transferase GSTU6"/>
    <property type="match status" value="1"/>
</dbReference>
<comment type="catalytic activity">
    <reaction evidence="4">
        <text>RX + glutathione = an S-substituted glutathione + a halide anion + H(+)</text>
        <dbReference type="Rhea" id="RHEA:16437"/>
        <dbReference type="ChEBI" id="CHEBI:15378"/>
        <dbReference type="ChEBI" id="CHEBI:16042"/>
        <dbReference type="ChEBI" id="CHEBI:17792"/>
        <dbReference type="ChEBI" id="CHEBI:57925"/>
        <dbReference type="ChEBI" id="CHEBI:90779"/>
        <dbReference type="EC" id="2.5.1.18"/>
    </reaction>
</comment>
<comment type="similarity">
    <text evidence="3">Belongs to the GST superfamily. Tau family.</text>
</comment>
<dbReference type="InterPro" id="IPR036282">
    <property type="entry name" value="Glutathione-S-Trfase_C_sf"/>
</dbReference>
<evidence type="ECO:0000259" key="6">
    <source>
        <dbReference type="PROSITE" id="PS50405"/>
    </source>
</evidence>
<keyword evidence="8" id="KW-1185">Reference proteome</keyword>
<dbReference type="Pfam" id="PF00043">
    <property type="entry name" value="GST_C"/>
    <property type="match status" value="1"/>
</dbReference>
<dbReference type="OMA" id="FWANSAT"/>
<evidence type="ECO:0000256" key="4">
    <source>
        <dbReference type="ARBA" id="ARBA00047960"/>
    </source>
</evidence>
<dbReference type="Gramene" id="Kaladp0016s0188.1.v1.1">
    <property type="protein sequence ID" value="Kaladp0016s0188.1.v1.1"/>
    <property type="gene ID" value="Kaladp0016s0188.v1.1"/>
</dbReference>
<dbReference type="InterPro" id="IPR045074">
    <property type="entry name" value="GST_C_Tau"/>
</dbReference>
<dbReference type="CDD" id="cd03058">
    <property type="entry name" value="GST_N_Tau"/>
    <property type="match status" value="1"/>
</dbReference>
<dbReference type="GO" id="GO:0005737">
    <property type="term" value="C:cytoplasm"/>
    <property type="evidence" value="ECO:0007669"/>
    <property type="project" value="TreeGrafter"/>
</dbReference>
<dbReference type="Gene3D" id="3.40.30.10">
    <property type="entry name" value="Glutaredoxin"/>
    <property type="match status" value="1"/>
</dbReference>
<evidence type="ECO:0000256" key="3">
    <source>
        <dbReference type="ARBA" id="ARBA00025743"/>
    </source>
</evidence>
<dbReference type="InterPro" id="IPR010987">
    <property type="entry name" value="Glutathione-S-Trfase_C-like"/>
</dbReference>
<sequence length="223" mass="25411">MSNSEQVKLLTGWSSPYALRAVWALKLKGVEYETIVEDPAKKSPLLLRHNPVHKKVPVLIHGDRAVAESLVILEYVDETWTGYAFLPDHPYQRAAARFLAKFGDDQVFPSVWNAFVKEGTEQEAALAQSRSHLKFLEEHLKGRRFFGGDKIGFTDLALGWMANIISIFEEISQVEMLDPETFPSLAAWIQNFKEVPLIGESWPPRDRMVAKFKALREQYIAPK</sequence>
<dbReference type="InterPro" id="IPR004046">
    <property type="entry name" value="GST_C"/>
</dbReference>
<dbReference type="InterPro" id="IPR040079">
    <property type="entry name" value="Glutathione_S-Trfase"/>
</dbReference>
<dbReference type="SFLD" id="SFLDS00019">
    <property type="entry name" value="Glutathione_Transferase_(cytos"/>
    <property type="match status" value="1"/>
</dbReference>
<reference evidence="7" key="1">
    <citation type="submission" date="2021-01" db="UniProtKB">
        <authorList>
            <consortium name="EnsemblPlants"/>
        </authorList>
    </citation>
    <scope>IDENTIFICATION</scope>
</reference>
<dbReference type="SFLD" id="SFLDG00358">
    <property type="entry name" value="Main_(cytGST)"/>
    <property type="match status" value="1"/>
</dbReference>
<feature type="domain" description="GST C-terminal" evidence="6">
    <location>
        <begin position="89"/>
        <end position="212"/>
    </location>
</feature>
<dbReference type="GO" id="GO:0004364">
    <property type="term" value="F:glutathione transferase activity"/>
    <property type="evidence" value="ECO:0007669"/>
    <property type="project" value="UniProtKB-EC"/>
</dbReference>
<organism evidence="7 8">
    <name type="scientific">Kalanchoe fedtschenkoi</name>
    <name type="common">Lavender scallops</name>
    <name type="synonym">South American air plant</name>
    <dbReference type="NCBI Taxonomy" id="63787"/>
    <lineage>
        <taxon>Eukaryota</taxon>
        <taxon>Viridiplantae</taxon>
        <taxon>Streptophyta</taxon>
        <taxon>Embryophyta</taxon>
        <taxon>Tracheophyta</taxon>
        <taxon>Spermatophyta</taxon>
        <taxon>Magnoliopsida</taxon>
        <taxon>eudicotyledons</taxon>
        <taxon>Gunneridae</taxon>
        <taxon>Pentapetalae</taxon>
        <taxon>Saxifragales</taxon>
        <taxon>Crassulaceae</taxon>
        <taxon>Kalanchoe</taxon>
    </lineage>
</organism>
<keyword evidence="2" id="KW-0808">Transferase</keyword>
<evidence type="ECO:0000259" key="5">
    <source>
        <dbReference type="PROSITE" id="PS50404"/>
    </source>
</evidence>
<evidence type="ECO:0000313" key="8">
    <source>
        <dbReference type="Proteomes" id="UP000594263"/>
    </source>
</evidence>
<evidence type="ECO:0000256" key="2">
    <source>
        <dbReference type="ARBA" id="ARBA00022679"/>
    </source>
</evidence>
<dbReference type="InterPro" id="IPR045073">
    <property type="entry name" value="Omega/Tau-like"/>
</dbReference>
<name>A0A7N0T0I6_KALFE</name>
<protein>
    <recommendedName>
        <fullName evidence="1">glutathione transferase</fullName>
        <ecNumber evidence="1">2.5.1.18</ecNumber>
    </recommendedName>
</protein>
<dbReference type="Proteomes" id="UP000594263">
    <property type="component" value="Unplaced"/>
</dbReference>
<evidence type="ECO:0000256" key="1">
    <source>
        <dbReference type="ARBA" id="ARBA00012452"/>
    </source>
</evidence>
<dbReference type="PROSITE" id="PS50405">
    <property type="entry name" value="GST_CTER"/>
    <property type="match status" value="1"/>
</dbReference>
<dbReference type="SUPFAM" id="SSF52833">
    <property type="entry name" value="Thioredoxin-like"/>
    <property type="match status" value="1"/>
</dbReference>